<gene>
    <name evidence="2" type="ORF">MUN79_29210</name>
</gene>
<proteinExistence type="predicted"/>
<protein>
    <recommendedName>
        <fullName evidence="4">Phosphoserine phosphatase</fullName>
    </recommendedName>
</protein>
<evidence type="ECO:0008006" key="4">
    <source>
        <dbReference type="Google" id="ProtNLM"/>
    </source>
</evidence>
<dbReference type="EMBL" id="CP095048">
    <property type="protein sequence ID" value="UOQ75272.1"/>
    <property type="molecule type" value="Genomic_DNA"/>
</dbReference>
<geneLocation type="plasmid" evidence="2 3">
    <name>unnamed2</name>
</geneLocation>
<evidence type="ECO:0000313" key="3">
    <source>
        <dbReference type="Proteomes" id="UP000831796"/>
    </source>
</evidence>
<evidence type="ECO:0000256" key="1">
    <source>
        <dbReference type="SAM" id="MobiDB-lite"/>
    </source>
</evidence>
<evidence type="ECO:0000313" key="2">
    <source>
        <dbReference type="EMBL" id="UOQ75272.1"/>
    </source>
</evidence>
<keyword evidence="3" id="KW-1185">Reference proteome</keyword>
<dbReference type="AlphaFoldDB" id="A0A8T9QEJ2"/>
<name>A0A8T9QEJ2_9BACT</name>
<reference evidence="2" key="1">
    <citation type="submission" date="2022-04" db="EMBL/GenBank/DDBJ databases">
        <title>Hymenobacter sp. isolated from the air.</title>
        <authorList>
            <person name="Won M."/>
            <person name="Lee C.-M."/>
            <person name="Woen H.-Y."/>
            <person name="Kwon S.-W."/>
        </authorList>
    </citation>
    <scope>NUCLEOTIDE SEQUENCE</scope>
    <source>
        <strain evidence="2">5116S-3</strain>
        <plasmid evidence="2">unnamed2</plasmid>
    </source>
</reference>
<dbReference type="Proteomes" id="UP000831796">
    <property type="component" value="Plasmid unnamed2"/>
</dbReference>
<keyword evidence="2" id="KW-0614">Plasmid</keyword>
<dbReference type="RefSeq" id="WP_244678605.1">
    <property type="nucleotide sequence ID" value="NZ_CP095048.1"/>
</dbReference>
<feature type="region of interest" description="Disordered" evidence="1">
    <location>
        <begin position="104"/>
        <end position="124"/>
    </location>
</feature>
<accession>A0A8T9QEJ2</accession>
<dbReference type="KEGG" id="hcu:MUN79_29210"/>
<organism evidence="2 3">
    <name type="scientific">Hymenobacter cellulosilyticus</name>
    <dbReference type="NCBI Taxonomy" id="2932248"/>
    <lineage>
        <taxon>Bacteria</taxon>
        <taxon>Pseudomonadati</taxon>
        <taxon>Bacteroidota</taxon>
        <taxon>Cytophagia</taxon>
        <taxon>Cytophagales</taxon>
        <taxon>Hymenobacteraceae</taxon>
        <taxon>Hymenobacter</taxon>
    </lineage>
</organism>
<sequence length="152" mass="16498">MNEAVGPEKRRVPFSNIVYCGDGLTDVPAFSVVQAAAAPRSPLRPQRLSGVKRAWEKFLLPKRVSNMCFPRYTATTSWACCCAWPCAASALGSKLGQNQLAPTARSTHSFGTRTTGPIQHDPSSPTYLSGGTASIYVSDMDRAVRFYHETLA</sequence>